<accession>A0A6A5QA08</accession>
<evidence type="ECO:0000313" key="3">
    <source>
        <dbReference type="Proteomes" id="UP000800096"/>
    </source>
</evidence>
<proteinExistence type="predicted"/>
<sequence length="76" mass="8548">MSGIARSVAEAKPQVTSGTVPLSQPRQKTKRKRPAVSKASVDSEQLDSDDDRSAKKPRHHQSGHDIEVRKQKLYRR</sequence>
<evidence type="ECO:0000256" key="1">
    <source>
        <dbReference type="SAM" id="MobiDB-lite"/>
    </source>
</evidence>
<gene>
    <name evidence="2" type="ORF">BDU57DRAFT_523605</name>
</gene>
<protein>
    <submittedName>
        <fullName evidence="2">Uncharacterized protein</fullName>
    </submittedName>
</protein>
<reference evidence="2" key="1">
    <citation type="journal article" date="2020" name="Stud. Mycol.">
        <title>101 Dothideomycetes genomes: a test case for predicting lifestyles and emergence of pathogens.</title>
        <authorList>
            <person name="Haridas S."/>
            <person name="Albert R."/>
            <person name="Binder M."/>
            <person name="Bloem J."/>
            <person name="Labutti K."/>
            <person name="Salamov A."/>
            <person name="Andreopoulos B."/>
            <person name="Baker S."/>
            <person name="Barry K."/>
            <person name="Bills G."/>
            <person name="Bluhm B."/>
            <person name="Cannon C."/>
            <person name="Castanera R."/>
            <person name="Culley D."/>
            <person name="Daum C."/>
            <person name="Ezra D."/>
            <person name="Gonzalez J."/>
            <person name="Henrissat B."/>
            <person name="Kuo A."/>
            <person name="Liang C."/>
            <person name="Lipzen A."/>
            <person name="Lutzoni F."/>
            <person name="Magnuson J."/>
            <person name="Mondo S."/>
            <person name="Nolan M."/>
            <person name="Ohm R."/>
            <person name="Pangilinan J."/>
            <person name="Park H.-J."/>
            <person name="Ramirez L."/>
            <person name="Alfaro M."/>
            <person name="Sun H."/>
            <person name="Tritt A."/>
            <person name="Yoshinaga Y."/>
            <person name="Zwiers L.-H."/>
            <person name="Turgeon B."/>
            <person name="Goodwin S."/>
            <person name="Spatafora J."/>
            <person name="Crous P."/>
            <person name="Grigoriev I."/>
        </authorList>
    </citation>
    <scope>NUCLEOTIDE SEQUENCE</scope>
    <source>
        <strain evidence="2">HMLAC05119</strain>
    </source>
</reference>
<feature type="compositionally biased region" description="Polar residues" evidence="1">
    <location>
        <begin position="14"/>
        <end position="26"/>
    </location>
</feature>
<dbReference type="EMBL" id="ML979141">
    <property type="protein sequence ID" value="KAF1912199.1"/>
    <property type="molecule type" value="Genomic_DNA"/>
</dbReference>
<feature type="region of interest" description="Disordered" evidence="1">
    <location>
        <begin position="1"/>
        <end position="76"/>
    </location>
</feature>
<dbReference type="AlphaFoldDB" id="A0A6A5QA08"/>
<organism evidence="2 3">
    <name type="scientific">Ampelomyces quisqualis</name>
    <name type="common">Powdery mildew agent</name>
    <dbReference type="NCBI Taxonomy" id="50730"/>
    <lineage>
        <taxon>Eukaryota</taxon>
        <taxon>Fungi</taxon>
        <taxon>Dikarya</taxon>
        <taxon>Ascomycota</taxon>
        <taxon>Pezizomycotina</taxon>
        <taxon>Dothideomycetes</taxon>
        <taxon>Pleosporomycetidae</taxon>
        <taxon>Pleosporales</taxon>
        <taxon>Pleosporineae</taxon>
        <taxon>Phaeosphaeriaceae</taxon>
        <taxon>Ampelomyces</taxon>
    </lineage>
</organism>
<evidence type="ECO:0000313" key="2">
    <source>
        <dbReference type="EMBL" id="KAF1912199.1"/>
    </source>
</evidence>
<name>A0A6A5QA08_AMPQU</name>
<keyword evidence="3" id="KW-1185">Reference proteome</keyword>
<dbReference type="Proteomes" id="UP000800096">
    <property type="component" value="Unassembled WGS sequence"/>
</dbReference>